<evidence type="ECO:0000313" key="2">
    <source>
        <dbReference type="EMBL" id="GBM14453.1"/>
    </source>
</evidence>
<dbReference type="Proteomes" id="UP000499080">
    <property type="component" value="Unassembled WGS sequence"/>
</dbReference>
<evidence type="ECO:0000256" key="1">
    <source>
        <dbReference type="SAM" id="MobiDB-lite"/>
    </source>
</evidence>
<dbReference type="AlphaFoldDB" id="A0A4Y2DCF5"/>
<feature type="compositionally biased region" description="Basic and acidic residues" evidence="1">
    <location>
        <begin position="101"/>
        <end position="112"/>
    </location>
</feature>
<evidence type="ECO:0000313" key="3">
    <source>
        <dbReference type="Proteomes" id="UP000499080"/>
    </source>
</evidence>
<sequence length="112" mass="13237">MQISRTRGSKSLISQFNILRINSSFQKNLKEWLQLRDLTLTYLAKEHVLFNLPKILPDTTRVWTINFNYTSGQLFSVESTDFSVEHQKSQKMQGRPIPLKSEWEATRSRFMQ</sequence>
<name>A0A4Y2DCF5_ARAVE</name>
<keyword evidence="3" id="KW-1185">Reference proteome</keyword>
<protein>
    <submittedName>
        <fullName evidence="2">Uncharacterized protein</fullName>
    </submittedName>
</protein>
<gene>
    <name evidence="2" type="ORF">AVEN_271494_1</name>
</gene>
<comment type="caution">
    <text evidence="2">The sequence shown here is derived from an EMBL/GenBank/DDBJ whole genome shotgun (WGS) entry which is preliminary data.</text>
</comment>
<dbReference type="EMBL" id="BGPR01166297">
    <property type="protein sequence ID" value="GBM14453.1"/>
    <property type="molecule type" value="Genomic_DNA"/>
</dbReference>
<reference evidence="2 3" key="1">
    <citation type="journal article" date="2019" name="Sci. Rep.">
        <title>Orb-weaving spider Araneus ventricosus genome elucidates the spidroin gene catalogue.</title>
        <authorList>
            <person name="Kono N."/>
            <person name="Nakamura H."/>
            <person name="Ohtoshi R."/>
            <person name="Moran D.A.P."/>
            <person name="Shinohara A."/>
            <person name="Yoshida Y."/>
            <person name="Fujiwara M."/>
            <person name="Mori M."/>
            <person name="Tomita M."/>
            <person name="Arakawa K."/>
        </authorList>
    </citation>
    <scope>NUCLEOTIDE SEQUENCE [LARGE SCALE GENOMIC DNA]</scope>
</reference>
<feature type="region of interest" description="Disordered" evidence="1">
    <location>
        <begin position="86"/>
        <end position="112"/>
    </location>
</feature>
<proteinExistence type="predicted"/>
<accession>A0A4Y2DCF5</accession>
<organism evidence="2 3">
    <name type="scientific">Araneus ventricosus</name>
    <name type="common">Orbweaver spider</name>
    <name type="synonym">Epeira ventricosa</name>
    <dbReference type="NCBI Taxonomy" id="182803"/>
    <lineage>
        <taxon>Eukaryota</taxon>
        <taxon>Metazoa</taxon>
        <taxon>Ecdysozoa</taxon>
        <taxon>Arthropoda</taxon>
        <taxon>Chelicerata</taxon>
        <taxon>Arachnida</taxon>
        <taxon>Araneae</taxon>
        <taxon>Araneomorphae</taxon>
        <taxon>Entelegynae</taxon>
        <taxon>Araneoidea</taxon>
        <taxon>Araneidae</taxon>
        <taxon>Araneus</taxon>
    </lineage>
</organism>